<dbReference type="PANTHER" id="PTHR46033">
    <property type="entry name" value="PROTEIN MAIN-LIKE 2"/>
    <property type="match status" value="1"/>
</dbReference>
<dbReference type="GO" id="GO:0010073">
    <property type="term" value="P:meristem maintenance"/>
    <property type="evidence" value="ECO:0007669"/>
    <property type="project" value="InterPro"/>
</dbReference>
<gene>
    <name evidence="3" type="ORF">FSB_LOCUS16538</name>
    <name evidence="4" type="ORF">FSB_LOCUS21452</name>
    <name evidence="5" type="ORF">FSB_LOCUS35171</name>
    <name evidence="2" type="ORF">FSB_LOCUS4108</name>
</gene>
<dbReference type="EMBL" id="OIVN01000206">
    <property type="protein sequence ID" value="SPC76226.1"/>
    <property type="molecule type" value="Genomic_DNA"/>
</dbReference>
<dbReference type="EMBL" id="OIVN01001009">
    <property type="protein sequence ID" value="SPC88656.1"/>
    <property type="molecule type" value="Genomic_DNA"/>
</dbReference>
<dbReference type="InterPro" id="IPR056647">
    <property type="entry name" value="DUF7745"/>
</dbReference>
<protein>
    <recommendedName>
        <fullName evidence="1">DUF7745 domain-containing protein</fullName>
    </recommendedName>
</protein>
<name>A0A2N9FCN6_FAGSY</name>
<evidence type="ECO:0000259" key="1">
    <source>
        <dbReference type="Pfam" id="PF24924"/>
    </source>
</evidence>
<evidence type="ECO:0000313" key="4">
    <source>
        <dbReference type="EMBL" id="SPC93570.1"/>
    </source>
</evidence>
<dbReference type="EMBL" id="OIVN01002891">
    <property type="protein sequence ID" value="SPD07289.1"/>
    <property type="molecule type" value="Genomic_DNA"/>
</dbReference>
<feature type="domain" description="DUF7745" evidence="1">
    <location>
        <begin position="12"/>
        <end position="364"/>
    </location>
</feature>
<reference evidence="3" key="1">
    <citation type="submission" date="2018-02" db="EMBL/GenBank/DDBJ databases">
        <authorList>
            <person name="Cohen D.B."/>
            <person name="Kent A.D."/>
        </authorList>
    </citation>
    <scope>NUCLEOTIDE SEQUENCE</scope>
</reference>
<sequence length="396" mass="45647">MALVFMDCLESFISKMDFVSRNNFNSFKLHSLFSIKGVRREWDLLRASFNFWDPEDHVFRFHLDEICPTIEEFSAILDIDQHLPFAVPVLKRSYHETLCEVLGLPLPIVMKMLESRGLNLRLLLEEAQTKVPNSVLESHQKLSALAMAFIGEFLLSSPHSEFADVRISTLIPQLLQGKSIVPIILAETLNGLDAVVRGETSILLGSPLVLQLWLMDRLALVAPPTVAIYKPKHYRTRSLTRPDLQSEKDFLVDLCRRTGKHIRWSCPWWQCGLPILRSPGRDHVSVFGLGSNSFYRGDRVFRQFGLRQHIPAEGVPHAQKDLTPQLITKIERNLTHPTKADSMSSRTKSFLMSDSYKTWITEKVWVKEAKRIAERKKYLKSLRKESKKKRKREQDS</sequence>
<dbReference type="Pfam" id="PF24924">
    <property type="entry name" value="DUF7745"/>
    <property type="match status" value="1"/>
</dbReference>
<organism evidence="3">
    <name type="scientific">Fagus sylvatica</name>
    <name type="common">Beechnut</name>
    <dbReference type="NCBI Taxonomy" id="28930"/>
    <lineage>
        <taxon>Eukaryota</taxon>
        <taxon>Viridiplantae</taxon>
        <taxon>Streptophyta</taxon>
        <taxon>Embryophyta</taxon>
        <taxon>Tracheophyta</taxon>
        <taxon>Spermatophyta</taxon>
        <taxon>Magnoliopsida</taxon>
        <taxon>eudicotyledons</taxon>
        <taxon>Gunneridae</taxon>
        <taxon>Pentapetalae</taxon>
        <taxon>rosids</taxon>
        <taxon>fabids</taxon>
        <taxon>Fagales</taxon>
        <taxon>Fagaceae</taxon>
        <taxon>Fagus</taxon>
    </lineage>
</organism>
<proteinExistence type="predicted"/>
<evidence type="ECO:0000313" key="2">
    <source>
        <dbReference type="EMBL" id="SPC76226.1"/>
    </source>
</evidence>
<evidence type="ECO:0000313" key="5">
    <source>
        <dbReference type="EMBL" id="SPD07289.1"/>
    </source>
</evidence>
<dbReference type="EMBL" id="OIVN01001405">
    <property type="protein sequence ID" value="SPC93570.1"/>
    <property type="molecule type" value="Genomic_DNA"/>
</dbReference>
<accession>A0A2N9FCN6</accession>
<evidence type="ECO:0000313" key="3">
    <source>
        <dbReference type="EMBL" id="SPC88656.1"/>
    </source>
</evidence>
<dbReference type="InterPro" id="IPR044824">
    <property type="entry name" value="MAIN-like"/>
</dbReference>
<dbReference type="PANTHER" id="PTHR46033:SF16">
    <property type="entry name" value="AMINOTRANSFERASE-LIKE PLANT MOBILE DOMAIN-CONTAINING PROTEIN"/>
    <property type="match status" value="1"/>
</dbReference>
<dbReference type="AlphaFoldDB" id="A0A2N9FCN6"/>